<proteinExistence type="predicted"/>
<evidence type="ECO:0000256" key="1">
    <source>
        <dbReference type="SAM" id="Phobius"/>
    </source>
</evidence>
<feature type="transmembrane region" description="Helical" evidence="1">
    <location>
        <begin position="135"/>
        <end position="158"/>
    </location>
</feature>
<dbReference type="PANTHER" id="PTHR28013">
    <property type="entry name" value="PROTEIN DCV1-RELATED"/>
    <property type="match status" value="1"/>
</dbReference>
<dbReference type="InterPro" id="IPR009571">
    <property type="entry name" value="SUR7/Rim9-like_fungi"/>
</dbReference>
<evidence type="ECO:0000313" key="3">
    <source>
        <dbReference type="Proteomes" id="UP001221142"/>
    </source>
</evidence>
<dbReference type="EMBL" id="JARKIF010000029">
    <property type="protein sequence ID" value="KAJ7613115.1"/>
    <property type="molecule type" value="Genomic_DNA"/>
</dbReference>
<dbReference type="GO" id="GO:0035838">
    <property type="term" value="C:growing cell tip"/>
    <property type="evidence" value="ECO:0007669"/>
    <property type="project" value="TreeGrafter"/>
</dbReference>
<sequence length="226" mass="24428">MHPRSFYFAALACLGVALLLGFITSISLPYLNGVDFVRVKYTAAISNFKVGDVRFGIWASCTFDYSGDRSCGPTHHGYSELIPGIDSDGNFKSVLIGASWTRGLAIHPVATVLTAIALGFALSRNWEHGPIMATLMSLLAAFVATLAFIVDIALYAFVKGQVDSVNDRAQITTVTSSAFWMSFVTLLLLIASGLAIFIDRRREAEDAYPALSRGSAGGIFARFRKN</sequence>
<feature type="transmembrane region" description="Helical" evidence="1">
    <location>
        <begin position="178"/>
        <end position="198"/>
    </location>
</feature>
<evidence type="ECO:0000313" key="2">
    <source>
        <dbReference type="EMBL" id="KAJ7613115.1"/>
    </source>
</evidence>
<accession>A0AAD7B8D1</accession>
<keyword evidence="1" id="KW-1133">Transmembrane helix</keyword>
<dbReference type="Proteomes" id="UP001221142">
    <property type="component" value="Unassembled WGS sequence"/>
</dbReference>
<dbReference type="Pfam" id="PF06687">
    <property type="entry name" value="SUR7"/>
    <property type="match status" value="1"/>
</dbReference>
<dbReference type="AlphaFoldDB" id="A0AAD7B8D1"/>
<keyword evidence="3" id="KW-1185">Reference proteome</keyword>
<name>A0AAD7B8D1_9AGAR</name>
<keyword evidence="1" id="KW-0472">Membrane</keyword>
<dbReference type="Gene3D" id="1.20.140.150">
    <property type="match status" value="1"/>
</dbReference>
<feature type="transmembrane region" description="Helical" evidence="1">
    <location>
        <begin position="7"/>
        <end position="31"/>
    </location>
</feature>
<keyword evidence="1" id="KW-0812">Transmembrane</keyword>
<protein>
    <submittedName>
        <fullName evidence="2">Pali-domain-containing protein</fullName>
    </submittedName>
</protein>
<reference evidence="2" key="1">
    <citation type="submission" date="2023-03" db="EMBL/GenBank/DDBJ databases">
        <title>Massive genome expansion in bonnet fungi (Mycena s.s.) driven by repeated elements and novel gene families across ecological guilds.</title>
        <authorList>
            <consortium name="Lawrence Berkeley National Laboratory"/>
            <person name="Harder C.B."/>
            <person name="Miyauchi S."/>
            <person name="Viragh M."/>
            <person name="Kuo A."/>
            <person name="Thoen E."/>
            <person name="Andreopoulos B."/>
            <person name="Lu D."/>
            <person name="Skrede I."/>
            <person name="Drula E."/>
            <person name="Henrissat B."/>
            <person name="Morin E."/>
            <person name="Kohler A."/>
            <person name="Barry K."/>
            <person name="LaButti K."/>
            <person name="Morin E."/>
            <person name="Salamov A."/>
            <person name="Lipzen A."/>
            <person name="Mereny Z."/>
            <person name="Hegedus B."/>
            <person name="Baldrian P."/>
            <person name="Stursova M."/>
            <person name="Weitz H."/>
            <person name="Taylor A."/>
            <person name="Grigoriev I.V."/>
            <person name="Nagy L.G."/>
            <person name="Martin F."/>
            <person name="Kauserud H."/>
        </authorList>
    </citation>
    <scope>NUCLEOTIDE SEQUENCE</scope>
    <source>
        <strain evidence="2">9284</strain>
    </source>
</reference>
<dbReference type="GO" id="GO:0032153">
    <property type="term" value="C:cell division site"/>
    <property type="evidence" value="ECO:0007669"/>
    <property type="project" value="TreeGrafter"/>
</dbReference>
<comment type="caution">
    <text evidence="2">The sequence shown here is derived from an EMBL/GenBank/DDBJ whole genome shotgun (WGS) entry which is preliminary data.</text>
</comment>
<feature type="transmembrane region" description="Helical" evidence="1">
    <location>
        <begin position="104"/>
        <end position="123"/>
    </location>
</feature>
<gene>
    <name evidence="2" type="ORF">FB45DRAFT_938972</name>
</gene>
<dbReference type="PANTHER" id="PTHR28013:SF4">
    <property type="entry name" value="MARVEL DOMAIN-CONTAINING PROTEIN"/>
    <property type="match status" value="1"/>
</dbReference>
<dbReference type="GO" id="GO:0005886">
    <property type="term" value="C:plasma membrane"/>
    <property type="evidence" value="ECO:0007669"/>
    <property type="project" value="InterPro"/>
</dbReference>
<organism evidence="2 3">
    <name type="scientific">Roridomyces roridus</name>
    <dbReference type="NCBI Taxonomy" id="1738132"/>
    <lineage>
        <taxon>Eukaryota</taxon>
        <taxon>Fungi</taxon>
        <taxon>Dikarya</taxon>
        <taxon>Basidiomycota</taxon>
        <taxon>Agaricomycotina</taxon>
        <taxon>Agaricomycetes</taxon>
        <taxon>Agaricomycetidae</taxon>
        <taxon>Agaricales</taxon>
        <taxon>Marasmiineae</taxon>
        <taxon>Mycenaceae</taxon>
        <taxon>Roridomyces</taxon>
    </lineage>
</organism>
<dbReference type="InterPro" id="IPR051380">
    <property type="entry name" value="pH-response_reg_palI/RIM9"/>
</dbReference>